<evidence type="ECO:0000256" key="1">
    <source>
        <dbReference type="SAM" id="Phobius"/>
    </source>
</evidence>
<geneLocation type="plasmid" evidence="2">
    <name>pBEH6</name>
</geneLocation>
<keyword evidence="1" id="KW-1133">Transmembrane helix</keyword>
<keyword evidence="1" id="KW-0812">Transmembrane</keyword>
<gene>
    <name evidence="2" type="ORF">A3864_18850</name>
</gene>
<name>A0AAX1Q4G5_9BACI</name>
<protein>
    <submittedName>
        <fullName evidence="2">Uncharacterized protein</fullName>
    </submittedName>
</protein>
<reference evidence="2 3" key="1">
    <citation type="submission" date="2016-03" db="EMBL/GenBank/DDBJ databases">
        <title>Comparison of Bacillus endophyticus and B. anthracis characteristics using whole genome sequence analysis and microbiological techniques.</title>
        <authorList>
            <person name="Lekota K.E."/>
            <person name="Mafofo J."/>
            <person name="Rees J."/>
            <person name="Muchadeyi F.C."/>
            <person name="Madoroba E."/>
            <person name="Van Heerden H."/>
        </authorList>
    </citation>
    <scope>NUCLEOTIDE SEQUENCE [LARGE SCALE GENOMIC DNA]</scope>
    <source>
        <strain evidence="2 3">3631_10C</strain>
        <plasmid evidence="2">pBEH6</plasmid>
    </source>
</reference>
<accession>A0AAX1Q4G5</accession>
<comment type="caution">
    <text evidence="2">The sequence shown here is derived from an EMBL/GenBank/DDBJ whole genome shotgun (WGS) entry which is preliminary data.</text>
</comment>
<feature type="transmembrane region" description="Helical" evidence="1">
    <location>
        <begin position="97"/>
        <end position="116"/>
    </location>
</feature>
<keyword evidence="1" id="KW-0472">Membrane</keyword>
<dbReference type="EMBL" id="LVYK01000054">
    <property type="protein sequence ID" value="RAS73605.1"/>
    <property type="molecule type" value="Genomic_DNA"/>
</dbReference>
<feature type="transmembrane region" description="Helical" evidence="1">
    <location>
        <begin position="71"/>
        <end position="91"/>
    </location>
</feature>
<organism evidence="2 3">
    <name type="scientific">Priestia endophytica</name>
    <dbReference type="NCBI Taxonomy" id="135735"/>
    <lineage>
        <taxon>Bacteria</taxon>
        <taxon>Bacillati</taxon>
        <taxon>Bacillota</taxon>
        <taxon>Bacilli</taxon>
        <taxon>Bacillales</taxon>
        <taxon>Bacillaceae</taxon>
        <taxon>Priestia</taxon>
    </lineage>
</organism>
<dbReference type="AlphaFoldDB" id="A0AAX1Q4G5"/>
<evidence type="ECO:0000313" key="2">
    <source>
        <dbReference type="EMBL" id="RAS73605.1"/>
    </source>
</evidence>
<keyword evidence="2" id="KW-0614">Plasmid</keyword>
<dbReference type="Proteomes" id="UP000250174">
    <property type="component" value="Unassembled WGS sequence"/>
</dbReference>
<proteinExistence type="predicted"/>
<sequence>MDMVIMLVHNIKKCKLVVIKQVCAFLYLEHVLCKLKLYEVYILNINHFFDKMVFNTIGVNNIKKYNLMGKIFYILGPLVFLLGFLVCINKINYFILVPSFAVAVKYQIIGFLLILVTESKLLKVQE</sequence>
<evidence type="ECO:0000313" key="3">
    <source>
        <dbReference type="Proteomes" id="UP000250174"/>
    </source>
</evidence>